<keyword evidence="9" id="KW-0625">Polysaccharide transport</keyword>
<evidence type="ECO:0000256" key="6">
    <source>
        <dbReference type="ARBA" id="ARBA00022692"/>
    </source>
</evidence>
<dbReference type="GO" id="GO:0015920">
    <property type="term" value="P:lipopolysaccharide transport"/>
    <property type="evidence" value="ECO:0007669"/>
    <property type="project" value="TreeGrafter"/>
</dbReference>
<dbReference type="PIRSF" id="PIRSF006648">
    <property type="entry name" value="DrrB"/>
    <property type="match status" value="1"/>
</dbReference>
<evidence type="ECO:0000256" key="9">
    <source>
        <dbReference type="ARBA" id="ARBA00023047"/>
    </source>
</evidence>
<dbReference type="Pfam" id="PF01061">
    <property type="entry name" value="ABC2_membrane"/>
    <property type="match status" value="1"/>
</dbReference>
<dbReference type="Proteomes" id="UP000195440">
    <property type="component" value="Unassembled WGS sequence"/>
</dbReference>
<organism evidence="13 14">
    <name type="scientific">Pseudomonas caspiana</name>
    <dbReference type="NCBI Taxonomy" id="1451454"/>
    <lineage>
        <taxon>Bacteria</taxon>
        <taxon>Pseudomonadati</taxon>
        <taxon>Pseudomonadota</taxon>
        <taxon>Gammaproteobacteria</taxon>
        <taxon>Pseudomonadales</taxon>
        <taxon>Pseudomonadaceae</taxon>
        <taxon>Pseudomonas</taxon>
    </lineage>
</organism>
<feature type="transmembrane region" description="Helical" evidence="11">
    <location>
        <begin position="81"/>
        <end position="99"/>
    </location>
</feature>
<keyword evidence="5" id="KW-0762">Sugar transport</keyword>
<keyword evidence="10 11" id="KW-0472">Membrane</keyword>
<evidence type="ECO:0000313" key="14">
    <source>
        <dbReference type="Proteomes" id="UP000195440"/>
    </source>
</evidence>
<evidence type="ECO:0000313" key="13">
    <source>
        <dbReference type="EMBL" id="OUM73999.1"/>
    </source>
</evidence>
<name>A0A1Y3P2G5_9PSED</name>
<evidence type="ECO:0000256" key="8">
    <source>
        <dbReference type="ARBA" id="ARBA00022989"/>
    </source>
</evidence>
<feature type="transmembrane region" description="Helical" evidence="11">
    <location>
        <begin position="244"/>
        <end position="265"/>
    </location>
</feature>
<keyword evidence="6 11" id="KW-0812">Transmembrane</keyword>
<evidence type="ECO:0000256" key="4">
    <source>
        <dbReference type="ARBA" id="ARBA00022475"/>
    </source>
</evidence>
<comment type="subcellular location">
    <subcellularLocation>
        <location evidence="11">Cell inner membrane</location>
        <topology evidence="11">Multi-pass membrane protein</topology>
    </subcellularLocation>
    <subcellularLocation>
        <location evidence="1">Cell membrane</location>
        <topology evidence="1">Multi-pass membrane protein</topology>
    </subcellularLocation>
</comment>
<evidence type="ECO:0000256" key="3">
    <source>
        <dbReference type="ARBA" id="ARBA00022448"/>
    </source>
</evidence>
<accession>A0A1Y3P2G5</accession>
<sequence>MEKFCVTPIEVYRSVSRYRQLIGQMTRREITSRYKGSIFGLLWAFLTPVLMLAVYTFVFSIVFKARWAGAGLGEEQSQSDFAIMLFTGMIVYGIFAESVNRAPGLILGNPNYVKRVVFPLDILPWVVMGTAMFNALVGFCVLIAFFLLTNHQLTWTAAWLPFVLLPLIFLCMGLSWFLCSLGVYLRDVGQTVGIATTMLMFLSPVFYPVASLPLTFQFYLKLNPLTSIIEQTRDVLLLNQPPDLMTLLISSLASLFFAWAGFVWFQKTRRGFADVI</sequence>
<keyword evidence="8 11" id="KW-1133">Transmembrane helix</keyword>
<gene>
    <name evidence="13" type="ORF">AUC60_11025</name>
</gene>
<comment type="caution">
    <text evidence="13">The sequence shown here is derived from an EMBL/GenBank/DDBJ whole genome shotgun (WGS) entry which is preliminary data.</text>
</comment>
<feature type="transmembrane region" description="Helical" evidence="11">
    <location>
        <begin position="159"/>
        <end position="185"/>
    </location>
</feature>
<evidence type="ECO:0000256" key="1">
    <source>
        <dbReference type="ARBA" id="ARBA00004651"/>
    </source>
</evidence>
<evidence type="ECO:0000256" key="11">
    <source>
        <dbReference type="RuleBase" id="RU361157"/>
    </source>
</evidence>
<dbReference type="PANTHER" id="PTHR30413">
    <property type="entry name" value="INNER MEMBRANE TRANSPORT PERMEASE"/>
    <property type="match status" value="1"/>
</dbReference>
<dbReference type="InterPro" id="IPR013525">
    <property type="entry name" value="ABC2_TM"/>
</dbReference>
<evidence type="ECO:0000256" key="7">
    <source>
        <dbReference type="ARBA" id="ARBA00022903"/>
    </source>
</evidence>
<dbReference type="InterPro" id="IPR047817">
    <property type="entry name" value="ABC2_TM_bact-type"/>
</dbReference>
<dbReference type="PROSITE" id="PS51012">
    <property type="entry name" value="ABC_TM2"/>
    <property type="match status" value="1"/>
</dbReference>
<proteinExistence type="inferred from homology"/>
<protein>
    <recommendedName>
        <fullName evidence="11">Transport permease protein</fullName>
    </recommendedName>
</protein>
<dbReference type="GO" id="GO:0140359">
    <property type="term" value="F:ABC-type transporter activity"/>
    <property type="evidence" value="ECO:0007669"/>
    <property type="project" value="InterPro"/>
</dbReference>
<dbReference type="AlphaFoldDB" id="A0A1Y3P2G5"/>
<dbReference type="EMBL" id="LOHF01000007">
    <property type="protein sequence ID" value="OUM73999.1"/>
    <property type="molecule type" value="Genomic_DNA"/>
</dbReference>
<dbReference type="PRINTS" id="PR00164">
    <property type="entry name" value="ABC2TRNSPORT"/>
</dbReference>
<feature type="domain" description="ABC transmembrane type-2" evidence="12">
    <location>
        <begin position="39"/>
        <end position="268"/>
    </location>
</feature>
<evidence type="ECO:0000256" key="10">
    <source>
        <dbReference type="ARBA" id="ARBA00023136"/>
    </source>
</evidence>
<keyword evidence="3 11" id="KW-0813">Transport</keyword>
<feature type="transmembrane region" description="Helical" evidence="11">
    <location>
        <begin position="192"/>
        <end position="210"/>
    </location>
</feature>
<reference evidence="13 14" key="1">
    <citation type="journal article" date="2017" name="Syst. Appl. Microbiol.">
        <title>Pseudomonas caspiana sp. nov., a citrus pathogen in the Pseudomonas syringae phylogenetic group.</title>
        <authorList>
            <person name="Busquets A."/>
            <person name="Gomila M."/>
            <person name="Beiki F."/>
            <person name="Mulet M."/>
            <person name="Rahimian H."/>
            <person name="Garcia-Valdes E."/>
            <person name="Lalucat J."/>
        </authorList>
    </citation>
    <scope>NUCLEOTIDE SEQUENCE [LARGE SCALE GENOMIC DNA]</scope>
    <source>
        <strain evidence="13 14">FBF102</strain>
    </source>
</reference>
<dbReference type="InterPro" id="IPR000412">
    <property type="entry name" value="ABC_2_transport"/>
</dbReference>
<evidence type="ECO:0000259" key="12">
    <source>
        <dbReference type="PROSITE" id="PS51012"/>
    </source>
</evidence>
<keyword evidence="4 11" id="KW-1003">Cell membrane</keyword>
<feature type="transmembrane region" description="Helical" evidence="11">
    <location>
        <begin position="38"/>
        <end position="61"/>
    </location>
</feature>
<evidence type="ECO:0000256" key="5">
    <source>
        <dbReference type="ARBA" id="ARBA00022597"/>
    </source>
</evidence>
<feature type="transmembrane region" description="Helical" evidence="11">
    <location>
        <begin position="120"/>
        <end position="147"/>
    </location>
</feature>
<keyword evidence="7" id="KW-0972">Capsule biogenesis/degradation</keyword>
<dbReference type="PANTHER" id="PTHR30413:SF10">
    <property type="entry name" value="CAPSULE POLYSACCHARIDE EXPORT INNER-MEMBRANE PROTEIN CTRC"/>
    <property type="match status" value="1"/>
</dbReference>
<dbReference type="GO" id="GO:0015774">
    <property type="term" value="P:polysaccharide transport"/>
    <property type="evidence" value="ECO:0007669"/>
    <property type="project" value="UniProtKB-KW"/>
</dbReference>
<keyword evidence="14" id="KW-1185">Reference proteome</keyword>
<comment type="similarity">
    <text evidence="2 11">Belongs to the ABC-2 integral membrane protein family.</text>
</comment>
<evidence type="ECO:0000256" key="2">
    <source>
        <dbReference type="ARBA" id="ARBA00007783"/>
    </source>
</evidence>
<dbReference type="GO" id="GO:0043190">
    <property type="term" value="C:ATP-binding cassette (ABC) transporter complex"/>
    <property type="evidence" value="ECO:0007669"/>
    <property type="project" value="InterPro"/>
</dbReference>